<gene>
    <name evidence="5" type="ORF">AOQ84DRAFT_386112</name>
</gene>
<protein>
    <submittedName>
        <fullName evidence="5">Nucleoside hydrolase</fullName>
    </submittedName>
</protein>
<evidence type="ECO:0000256" key="1">
    <source>
        <dbReference type="ARBA" id="ARBA00009176"/>
    </source>
</evidence>
<dbReference type="SUPFAM" id="SSF53590">
    <property type="entry name" value="Nucleoside hydrolase"/>
    <property type="match status" value="1"/>
</dbReference>
<keyword evidence="6" id="KW-1185">Reference proteome</keyword>
<dbReference type="CDD" id="cd02651">
    <property type="entry name" value="nuc_hydro_IU_UC_XIUA"/>
    <property type="match status" value="1"/>
</dbReference>
<reference evidence="5 6" key="1">
    <citation type="journal article" date="2016" name="Nat. Commun.">
        <title>Ectomycorrhizal ecology is imprinted in the genome of the dominant symbiotic fungus Cenococcum geophilum.</title>
        <authorList>
            <consortium name="DOE Joint Genome Institute"/>
            <person name="Peter M."/>
            <person name="Kohler A."/>
            <person name="Ohm R.A."/>
            <person name="Kuo A."/>
            <person name="Krutzmann J."/>
            <person name="Morin E."/>
            <person name="Arend M."/>
            <person name="Barry K.W."/>
            <person name="Binder M."/>
            <person name="Choi C."/>
            <person name="Clum A."/>
            <person name="Copeland A."/>
            <person name="Grisel N."/>
            <person name="Haridas S."/>
            <person name="Kipfer T."/>
            <person name="LaButti K."/>
            <person name="Lindquist E."/>
            <person name="Lipzen A."/>
            <person name="Maire R."/>
            <person name="Meier B."/>
            <person name="Mihaltcheva S."/>
            <person name="Molinier V."/>
            <person name="Murat C."/>
            <person name="Poggeler S."/>
            <person name="Quandt C.A."/>
            <person name="Sperisen C."/>
            <person name="Tritt A."/>
            <person name="Tisserant E."/>
            <person name="Crous P.W."/>
            <person name="Henrissat B."/>
            <person name="Nehls U."/>
            <person name="Egli S."/>
            <person name="Spatafora J.W."/>
            <person name="Grigoriev I.V."/>
            <person name="Martin F.M."/>
        </authorList>
    </citation>
    <scope>NUCLEOTIDE SEQUENCE [LARGE SCALE GENOMIC DNA]</scope>
    <source>
        <strain evidence="5 6">CBS 207.34</strain>
    </source>
</reference>
<evidence type="ECO:0000259" key="4">
    <source>
        <dbReference type="Pfam" id="PF01156"/>
    </source>
</evidence>
<evidence type="ECO:0000313" key="6">
    <source>
        <dbReference type="Proteomes" id="UP000250140"/>
    </source>
</evidence>
<dbReference type="PANTHER" id="PTHR12304">
    <property type="entry name" value="INOSINE-URIDINE PREFERRING NUCLEOSIDE HYDROLASE"/>
    <property type="match status" value="1"/>
</dbReference>
<dbReference type="AlphaFoldDB" id="A0A8E2F8B8"/>
<evidence type="ECO:0000256" key="3">
    <source>
        <dbReference type="ARBA" id="ARBA00023295"/>
    </source>
</evidence>
<dbReference type="GO" id="GO:0008477">
    <property type="term" value="F:purine nucleosidase activity"/>
    <property type="evidence" value="ECO:0007669"/>
    <property type="project" value="TreeGrafter"/>
</dbReference>
<evidence type="ECO:0000313" key="5">
    <source>
        <dbReference type="EMBL" id="OCL12462.1"/>
    </source>
</evidence>
<accession>A0A8E2F8B8</accession>
<dbReference type="GO" id="GO:0005829">
    <property type="term" value="C:cytosol"/>
    <property type="evidence" value="ECO:0007669"/>
    <property type="project" value="TreeGrafter"/>
</dbReference>
<dbReference type="EMBL" id="KV748875">
    <property type="protein sequence ID" value="OCL12462.1"/>
    <property type="molecule type" value="Genomic_DNA"/>
</dbReference>
<dbReference type="InterPro" id="IPR036452">
    <property type="entry name" value="Ribo_hydro-like"/>
</dbReference>
<evidence type="ECO:0000256" key="2">
    <source>
        <dbReference type="ARBA" id="ARBA00022801"/>
    </source>
</evidence>
<dbReference type="Proteomes" id="UP000250140">
    <property type="component" value="Unassembled WGS sequence"/>
</dbReference>
<name>A0A8E2F8B8_9PEZI</name>
<feature type="domain" description="Inosine/uridine-preferring nucleoside hydrolase" evidence="4">
    <location>
        <begin position="13"/>
        <end position="365"/>
    </location>
</feature>
<keyword evidence="2 5" id="KW-0378">Hydrolase</keyword>
<keyword evidence="3" id="KW-0326">Glycosidase</keyword>
<dbReference type="InterPro" id="IPR023186">
    <property type="entry name" value="IUNH"/>
</dbReference>
<dbReference type="Gene3D" id="3.90.245.10">
    <property type="entry name" value="Ribonucleoside hydrolase-like"/>
    <property type="match status" value="1"/>
</dbReference>
<comment type="similarity">
    <text evidence="1">Belongs to the IUNH family.</text>
</comment>
<dbReference type="GO" id="GO:0006152">
    <property type="term" value="P:purine nucleoside catabolic process"/>
    <property type="evidence" value="ECO:0007669"/>
    <property type="project" value="TreeGrafter"/>
</dbReference>
<proteinExistence type="inferred from homology"/>
<sequence>MAAEAPESAQIPVWLDVDTGHDDAYALLLAVHNPRAELLGVSTVHGNAPLEQTTYNTRSILEALGRRDVRVYPGSTRPISRSAVHAADIHGESGLDGVTLLPEPVQPAIEDVSFLDAMYHALATTPANTAWLISTGTLTNIGLLFQKHPDLAGHIKGLSIMGGAIGNDFTDAPMGKVKGEGERFGNWTAFAEFNIYCDPEAAQSIFTNPVLALKTTLIPLDVTHQVLATAEVRRGLLYGYDLFANVATGNDFRNAQAISANGAKPSSVRALFAQVLSYFAHTYAEVFALTSGPPLHDPLAVAAAIEPEIFNDVGGERFVVNVITDGVHAADMASVGELGRTKVTKLPVGQPGVRIPRGLDVTKFWYLIELALRKADIATPMVEVGWQKLREGGVV</sequence>
<dbReference type="OrthoDB" id="432381at2759"/>
<dbReference type="PANTHER" id="PTHR12304:SF4">
    <property type="entry name" value="URIDINE NUCLEOSIDASE"/>
    <property type="match status" value="1"/>
</dbReference>
<dbReference type="InterPro" id="IPR001910">
    <property type="entry name" value="Inosine/uridine_hydrolase_dom"/>
</dbReference>
<dbReference type="Pfam" id="PF01156">
    <property type="entry name" value="IU_nuc_hydro"/>
    <property type="match status" value="1"/>
</dbReference>
<organism evidence="5 6">
    <name type="scientific">Glonium stellatum</name>
    <dbReference type="NCBI Taxonomy" id="574774"/>
    <lineage>
        <taxon>Eukaryota</taxon>
        <taxon>Fungi</taxon>
        <taxon>Dikarya</taxon>
        <taxon>Ascomycota</taxon>
        <taxon>Pezizomycotina</taxon>
        <taxon>Dothideomycetes</taxon>
        <taxon>Pleosporomycetidae</taxon>
        <taxon>Gloniales</taxon>
        <taxon>Gloniaceae</taxon>
        <taxon>Glonium</taxon>
    </lineage>
</organism>